<proteinExistence type="predicted"/>
<dbReference type="Proteomes" id="UP001328107">
    <property type="component" value="Unassembled WGS sequence"/>
</dbReference>
<accession>A0AAN5I2B2</accession>
<name>A0AAN5I2B2_9BILA</name>
<feature type="non-terminal residue" evidence="2">
    <location>
        <position position="1"/>
    </location>
</feature>
<feature type="chain" id="PRO_5042888770" evidence="1">
    <location>
        <begin position="16"/>
        <end position="103"/>
    </location>
</feature>
<evidence type="ECO:0000313" key="3">
    <source>
        <dbReference type="Proteomes" id="UP001328107"/>
    </source>
</evidence>
<comment type="caution">
    <text evidence="2">The sequence shown here is derived from an EMBL/GenBank/DDBJ whole genome shotgun (WGS) entry which is preliminary data.</text>
</comment>
<gene>
    <name evidence="2" type="ORF">PMAYCL1PPCAC_18691</name>
</gene>
<reference evidence="3" key="1">
    <citation type="submission" date="2022-10" db="EMBL/GenBank/DDBJ databases">
        <title>Genome assembly of Pristionchus species.</title>
        <authorList>
            <person name="Yoshida K."/>
            <person name="Sommer R.J."/>
        </authorList>
    </citation>
    <scope>NUCLEOTIDE SEQUENCE [LARGE SCALE GENOMIC DNA]</scope>
    <source>
        <strain evidence="3">RS5460</strain>
    </source>
</reference>
<evidence type="ECO:0000313" key="2">
    <source>
        <dbReference type="EMBL" id="GMR48496.1"/>
    </source>
</evidence>
<dbReference type="EMBL" id="BTRK01000004">
    <property type="protein sequence ID" value="GMR48496.1"/>
    <property type="molecule type" value="Genomic_DNA"/>
</dbReference>
<organism evidence="2 3">
    <name type="scientific">Pristionchus mayeri</name>
    <dbReference type="NCBI Taxonomy" id="1317129"/>
    <lineage>
        <taxon>Eukaryota</taxon>
        <taxon>Metazoa</taxon>
        <taxon>Ecdysozoa</taxon>
        <taxon>Nematoda</taxon>
        <taxon>Chromadorea</taxon>
        <taxon>Rhabditida</taxon>
        <taxon>Rhabditina</taxon>
        <taxon>Diplogasteromorpha</taxon>
        <taxon>Diplogasteroidea</taxon>
        <taxon>Neodiplogasteridae</taxon>
        <taxon>Pristionchus</taxon>
    </lineage>
</organism>
<keyword evidence="3" id="KW-1185">Reference proteome</keyword>
<protein>
    <submittedName>
        <fullName evidence="2">Uncharacterized protein</fullName>
    </submittedName>
</protein>
<dbReference type="AlphaFoldDB" id="A0AAN5I2B2"/>
<feature type="signal peptide" evidence="1">
    <location>
        <begin position="1"/>
        <end position="15"/>
    </location>
</feature>
<evidence type="ECO:0000256" key="1">
    <source>
        <dbReference type="SAM" id="SignalP"/>
    </source>
</evidence>
<keyword evidence="1" id="KW-0732">Signal</keyword>
<sequence>PTTLYILSIILTISAIKLKTQDGKTTGNFYTNCRCCDGKLGLYCYLDIAKYNKNNSSGIGTTCGTPDSRPSLTVSVDFDEDTGEIETVHIKPICNQTNTEDAT</sequence>